<dbReference type="GO" id="GO:0030979">
    <property type="term" value="P:alpha-glucan biosynthetic process"/>
    <property type="evidence" value="ECO:0007669"/>
    <property type="project" value="UniProtKB-UniRule"/>
</dbReference>
<protein>
    <recommendedName>
        <fullName evidence="6">Alpha-1,4-glucan:maltose-1-phosphate maltosyltransferase</fullName>
        <shortName evidence="6">GMPMT</shortName>
        <ecNumber evidence="6">2.4.99.16</ecNumber>
    </recommendedName>
    <alternativeName>
        <fullName evidence="6">(1-&gt;4)-alpha-D-glucan:maltose-1-phosphate alpha-D-maltosyltransferase</fullName>
    </alternativeName>
</protein>
<sequence length="663" mass="76523">MTKPVDGRKRVVIEGVDPEIDAGRFPIKRIVGDSVRIEANVFGDGHDRVVCYLLFRRKDEAPLRVKMESLGNDRWQASFRVNRQGEYFYAIVGSVDHFGTWRSDLMKRLEAGQDVALELQTGGILVEQVAKRAKGEDAIQLSEWARILRTKSGDEDTKVVALDAKLAATMERYPDTDLETKYERELRVVVDRNKARFSSWYEMFPRSCSAIPGKHGTFQDAEARLEYVAGMGFDVLYLPPIHPIGQSFRKGKNNSVTAETGDVGSPWAIGSHLGGHTSIHPELGTLDDFKRLEARAKDFGLEMAMDIAFQCSPDHPWVKEHPSWFKHRADGSIQYAENPPKKYQDIYPLDFESEDWSELWDALKGVFVFWIEQGVRIFRVDNPHTKAFLFWEWAIAEIKRDHEDVLFLAEAFTRPRVMERLAKLGFSQSYTYFTWRNTKPEITEYLEQLMRTEIKEYFRPNFWPNTPDILPESLQIDGKAAFVSRLVLAGTLGTNYGIYGPAFELLENVPAKPGGEEYLNSEKYELKQWDIVAQRSLTAVIRLVNQARRENAALQMNHELFFHTTDNPYLICYSKRSAEGDNTVLVVVNLDPFHVQAGWVELDLNRLGLNPREPFQLHDQLADKRYLWQGSRNYVELSPFEIPAHVMRVMRRVRTEKDFDYYL</sequence>
<dbReference type="InterPro" id="IPR021828">
    <property type="entry name" value="GlgE_dom_N/S"/>
</dbReference>
<feature type="binding site" evidence="6">
    <location>
        <position position="310"/>
    </location>
    <ligand>
        <name>alpha-maltose 1-phosphate</name>
        <dbReference type="ChEBI" id="CHEBI:63576"/>
    </ligand>
</feature>
<keyword evidence="2 6" id="KW-0328">Glycosyltransferase</keyword>
<evidence type="ECO:0000256" key="2">
    <source>
        <dbReference type="ARBA" id="ARBA00022676"/>
    </source>
</evidence>
<dbReference type="GO" id="GO:0004553">
    <property type="term" value="F:hydrolase activity, hydrolyzing O-glycosyl compounds"/>
    <property type="evidence" value="ECO:0007669"/>
    <property type="project" value="InterPro"/>
</dbReference>
<dbReference type="GO" id="GO:0016758">
    <property type="term" value="F:hexosyltransferase activity"/>
    <property type="evidence" value="ECO:0007669"/>
    <property type="project" value="UniProtKB-UniRule"/>
</dbReference>
<proteinExistence type="inferred from homology"/>
<comment type="function">
    <text evidence="6">Maltosyltransferase that uses maltose 1-phosphate (M1P) as the sugar donor to elongate linear or branched alpha-(1-&gt;4)-glucans. Is involved in a branched alpha-glucan biosynthetic pathway from trehalose, together with TreS, Mak and GlgB.</text>
</comment>
<keyword evidence="4 6" id="KW-0119">Carbohydrate metabolism</keyword>
<dbReference type="InterPro" id="IPR017853">
    <property type="entry name" value="GH"/>
</dbReference>
<dbReference type="EMBL" id="CP060394">
    <property type="protein sequence ID" value="QNI34313.1"/>
    <property type="molecule type" value="Genomic_DNA"/>
</dbReference>
<evidence type="ECO:0000256" key="1">
    <source>
        <dbReference type="ARBA" id="ARBA00011738"/>
    </source>
</evidence>
<evidence type="ECO:0000256" key="3">
    <source>
        <dbReference type="ARBA" id="ARBA00022679"/>
    </source>
</evidence>
<dbReference type="PANTHER" id="PTHR47786:SF2">
    <property type="entry name" value="GLYCOSYL HYDROLASE FAMILY 13 CATALYTIC DOMAIN-CONTAINING PROTEIN"/>
    <property type="match status" value="1"/>
</dbReference>
<comment type="similarity">
    <text evidence="6">Belongs to the glycosyl hydrolase 13 family. GlgE subfamily.</text>
</comment>
<evidence type="ECO:0000313" key="8">
    <source>
        <dbReference type="EMBL" id="QNI34313.1"/>
    </source>
</evidence>
<evidence type="ECO:0000256" key="4">
    <source>
        <dbReference type="ARBA" id="ARBA00023277"/>
    </source>
</evidence>
<evidence type="ECO:0000313" key="9">
    <source>
        <dbReference type="Proteomes" id="UP000515312"/>
    </source>
</evidence>
<feature type="binding site" evidence="6">
    <location>
        <begin position="523"/>
        <end position="524"/>
    </location>
    <ligand>
        <name>alpha-maltose 1-phosphate</name>
        <dbReference type="ChEBI" id="CHEBI:63576"/>
    </ligand>
</feature>
<dbReference type="InterPro" id="IPR049171">
    <property type="entry name" value="GLGE_C"/>
</dbReference>
<dbReference type="CDD" id="cd11344">
    <property type="entry name" value="AmyAc_GlgE_like"/>
    <property type="match status" value="1"/>
</dbReference>
<evidence type="ECO:0000259" key="7">
    <source>
        <dbReference type="SMART" id="SM00642"/>
    </source>
</evidence>
<dbReference type="InterPro" id="IPR013783">
    <property type="entry name" value="Ig-like_fold"/>
</dbReference>
<feature type="active site" description="Proton donor" evidence="6">
    <location>
        <position position="410"/>
    </location>
</feature>
<evidence type="ECO:0000256" key="5">
    <source>
        <dbReference type="ARBA" id="ARBA00048735"/>
    </source>
</evidence>
<feature type="binding site" evidence="6">
    <location>
        <position position="250"/>
    </location>
    <ligand>
        <name>alpha-maltose 1-phosphate</name>
        <dbReference type="ChEBI" id="CHEBI:63576"/>
    </ligand>
</feature>
<feature type="binding site" evidence="6">
    <location>
        <position position="345"/>
    </location>
    <ligand>
        <name>alpha-maltose 1-phosphate</name>
        <dbReference type="ChEBI" id="CHEBI:63576"/>
    </ligand>
</feature>
<dbReference type="HAMAP" id="MF_02124">
    <property type="entry name" value="GlgE"/>
    <property type="match status" value="1"/>
</dbReference>
<dbReference type="Gene3D" id="2.60.40.10">
    <property type="entry name" value="Immunoglobulins"/>
    <property type="match status" value="1"/>
</dbReference>
<dbReference type="PANTHER" id="PTHR47786">
    <property type="entry name" value="ALPHA-1,4-GLUCAN:MALTOSE-1-PHOSPHATE MALTOSYLTRANSFERASE"/>
    <property type="match status" value="1"/>
</dbReference>
<dbReference type="SUPFAM" id="SSF51445">
    <property type="entry name" value="(Trans)glycosidases"/>
    <property type="match status" value="1"/>
</dbReference>
<dbReference type="InterPro" id="IPR006047">
    <property type="entry name" value="GH13_cat_dom"/>
</dbReference>
<reference evidence="8 9" key="1">
    <citation type="submission" date="2020-08" db="EMBL/GenBank/DDBJ databases">
        <title>Edaphobacter telluris sp. nov. and Acidobacterium dinghuensis sp. nov., two acidobacteria isolated from forest soil.</title>
        <authorList>
            <person name="Fu J."/>
            <person name="Qiu L."/>
        </authorList>
    </citation>
    <scope>NUCLEOTIDE SEQUENCE [LARGE SCALE GENOMIC DNA]</scope>
    <source>
        <strain evidence="8">4Y35</strain>
    </source>
</reference>
<feature type="site" description="Transition state stabilizer" evidence="6">
    <location>
        <position position="468"/>
    </location>
</feature>
<dbReference type="KEGG" id="adin:H7849_10695"/>
<dbReference type="SMART" id="SM00642">
    <property type="entry name" value="Aamy"/>
    <property type="match status" value="1"/>
</dbReference>
<dbReference type="Gene3D" id="1.20.58.80">
    <property type="entry name" value="Phosphotransferase system, lactose/cellobiose-type IIA subunit"/>
    <property type="match status" value="1"/>
</dbReference>
<dbReference type="Pfam" id="PF21702">
    <property type="entry name" value="GLGE_C"/>
    <property type="match status" value="1"/>
</dbReference>
<keyword evidence="9" id="KW-1185">Reference proteome</keyword>
<dbReference type="RefSeq" id="WP_186746390.1">
    <property type="nucleotide sequence ID" value="NZ_CP060394.1"/>
</dbReference>
<keyword evidence="3 6" id="KW-0808">Transferase</keyword>
<name>A0A7G8BP43_9BACT</name>
<feature type="binding site" evidence="6">
    <location>
        <position position="382"/>
    </location>
    <ligand>
        <name>alpha-maltose 1-phosphate</name>
        <dbReference type="ChEBI" id="CHEBI:63576"/>
    </ligand>
</feature>
<dbReference type="Pfam" id="PF00128">
    <property type="entry name" value="Alpha-amylase"/>
    <property type="match status" value="1"/>
</dbReference>
<dbReference type="Proteomes" id="UP000515312">
    <property type="component" value="Chromosome"/>
</dbReference>
<feature type="domain" description="Glycosyl hydrolase family 13 catalytic" evidence="7">
    <location>
        <begin position="198"/>
        <end position="548"/>
    </location>
</feature>
<gene>
    <name evidence="6" type="primary">glgE</name>
    <name evidence="8" type="ORF">H7849_10695</name>
</gene>
<feature type="active site" description="Nucleophile" evidence="6">
    <location>
        <position position="381"/>
    </location>
</feature>
<comment type="subunit">
    <text evidence="1 6">Homodimer.</text>
</comment>
<dbReference type="AlphaFoldDB" id="A0A7G8BP43"/>
<dbReference type="InterPro" id="IPR013780">
    <property type="entry name" value="Glyco_hydro_b"/>
</dbReference>
<comment type="catalytic activity">
    <reaction evidence="5 6">
        <text>alpha-maltose 1-phosphate + [(1-&gt;4)-alpha-D-glucosyl](n) = [(1-&gt;4)-alpha-D-glucosyl](n+2) + phosphate</text>
        <dbReference type="Rhea" id="RHEA:42692"/>
        <dbReference type="Rhea" id="RHEA-COMP:9584"/>
        <dbReference type="Rhea" id="RHEA-COMP:10183"/>
        <dbReference type="ChEBI" id="CHEBI:15444"/>
        <dbReference type="ChEBI" id="CHEBI:43474"/>
        <dbReference type="ChEBI" id="CHEBI:63576"/>
        <dbReference type="EC" id="2.4.99.16"/>
    </reaction>
</comment>
<organism evidence="8 9">
    <name type="scientific">Alloacidobacterium dinghuense</name>
    <dbReference type="NCBI Taxonomy" id="2763107"/>
    <lineage>
        <taxon>Bacteria</taxon>
        <taxon>Pseudomonadati</taxon>
        <taxon>Acidobacteriota</taxon>
        <taxon>Terriglobia</taxon>
        <taxon>Terriglobales</taxon>
        <taxon>Acidobacteriaceae</taxon>
        <taxon>Alloacidobacterium</taxon>
    </lineage>
</organism>
<dbReference type="Gene3D" id="3.20.20.80">
    <property type="entry name" value="Glycosidases"/>
    <property type="match status" value="1"/>
</dbReference>
<dbReference type="Pfam" id="PF11896">
    <property type="entry name" value="GlgE_dom_N_S"/>
    <property type="match status" value="1"/>
</dbReference>
<accession>A0A7G8BP43</accession>
<evidence type="ECO:0000256" key="6">
    <source>
        <dbReference type="HAMAP-Rule" id="MF_02124"/>
    </source>
</evidence>
<dbReference type="Gene3D" id="2.60.40.1180">
    <property type="entry name" value="Golgi alpha-mannosidase II"/>
    <property type="match status" value="1"/>
</dbReference>
<dbReference type="InterPro" id="IPR026585">
    <property type="entry name" value="GlgE"/>
</dbReference>
<dbReference type="EC" id="2.4.99.16" evidence="6"/>